<evidence type="ECO:0000313" key="3">
    <source>
        <dbReference type="Proteomes" id="UP000176498"/>
    </source>
</evidence>
<gene>
    <name evidence="2" type="ORF">A2Y82_04095</name>
</gene>
<dbReference type="Proteomes" id="UP000176498">
    <property type="component" value="Unassembled WGS sequence"/>
</dbReference>
<name>A0A1G1XR67_9BACT</name>
<protein>
    <recommendedName>
        <fullName evidence="1">GmrSD restriction endonucleases N-terminal domain-containing protein</fullName>
    </recommendedName>
</protein>
<dbReference type="Pfam" id="PF03235">
    <property type="entry name" value="GmrSD_N"/>
    <property type="match status" value="1"/>
</dbReference>
<proteinExistence type="predicted"/>
<evidence type="ECO:0000313" key="2">
    <source>
        <dbReference type="EMBL" id="OGY42518.1"/>
    </source>
</evidence>
<comment type="caution">
    <text evidence="2">The sequence shown here is derived from an EMBL/GenBank/DDBJ whole genome shotgun (WGS) entry which is preliminary data.</text>
</comment>
<dbReference type="PANTHER" id="PTHR37292:SF2">
    <property type="entry name" value="DUF262 DOMAIN-CONTAINING PROTEIN"/>
    <property type="match status" value="1"/>
</dbReference>
<accession>A0A1G1XR67</accession>
<dbReference type="AlphaFoldDB" id="A0A1G1XR67"/>
<feature type="domain" description="GmrSD restriction endonucleases N-terminal" evidence="1">
    <location>
        <begin position="157"/>
        <end position="362"/>
    </location>
</feature>
<organism evidence="2 3">
    <name type="scientific">Candidatus Buchananbacteria bacterium RBG_13_36_9</name>
    <dbReference type="NCBI Taxonomy" id="1797530"/>
    <lineage>
        <taxon>Bacteria</taxon>
        <taxon>Candidatus Buchananiibacteriota</taxon>
    </lineage>
</organism>
<sequence length="830" mass="97780">MRQISLERIGQYLKTCINIIKQNGGSISAKDLIKEMSKVLKDLNEIELAVFEGGSPRWIVVFRFWTIGLVKGGYIKKVKNVWYLTDKGNNIVNLKPLELTHLSREAYLEWKENKDDEQKEDLSLEDAAKYIDENQIMQINDPLSNMKIKPDIISFDEILRGVDKGLIQISPFQREFVWSAKAIQDLLDSIYRGYPIGSFIFWKTSKRLPYHRKIGGLDLSEAAEGTNIDYVLDGQQRITSLYAAVKGARIEEMYYKFYFDLSIGKFDYSKIDKNSETEKTTKKDSLRVPLEKLFVDGPSYRRYMREFPDKFQNILDTLYVRFKDYAFSVIYVIEENENTEKNDIKKITNIFTRINETGKKLTIVAKMIARCWGEGYDLRGKLNDFFKSEELQVLREETILHAASVILNNKKSRSKNILEDTKISELESQWDSIVSAINQALDFLKDNIRIKNFRYLPFDSIIVPLSYFYYINQNPSAKQKQDLFKWFWKACLSNRFSSTVESKIEKDCYQLDDLLANKEVEFNYSIDWETFNLRLIQQNYYQKNAFCLTVLCLYSYMQPKNFKDNSDIDLVKNFSDYSKHNLHHFFPKAFLDEINDPNKDEKDSIVNIAFAPSITNIEIGKQGPSTYIGEFSKDNKQIDETLKTHLIDSIKDFGLEDDNFNKFLERRANKIRNEFRRLLGLTSQIEQDLEHKPSLPIDELEIKMRQFLDHQLSIENENYWDEVIPIDIKDSVERKIEHELRTKPYEHEKFDIPSEKLNFLDIMDYQKIILYNWNIFSAIFKSRGQIEKHFSSLNEFRNAIKHVKPMDEVIKRNGEAAVIWFDRILNSIEF</sequence>
<evidence type="ECO:0000259" key="1">
    <source>
        <dbReference type="Pfam" id="PF03235"/>
    </source>
</evidence>
<dbReference type="InterPro" id="IPR004919">
    <property type="entry name" value="GmrSD_N"/>
</dbReference>
<reference evidence="2 3" key="1">
    <citation type="journal article" date="2016" name="Nat. Commun.">
        <title>Thousands of microbial genomes shed light on interconnected biogeochemical processes in an aquifer system.</title>
        <authorList>
            <person name="Anantharaman K."/>
            <person name="Brown C.T."/>
            <person name="Hug L.A."/>
            <person name="Sharon I."/>
            <person name="Castelle C.J."/>
            <person name="Probst A.J."/>
            <person name="Thomas B.C."/>
            <person name="Singh A."/>
            <person name="Wilkins M.J."/>
            <person name="Karaoz U."/>
            <person name="Brodie E.L."/>
            <person name="Williams K.H."/>
            <person name="Hubbard S.S."/>
            <person name="Banfield J.F."/>
        </authorList>
    </citation>
    <scope>NUCLEOTIDE SEQUENCE [LARGE SCALE GENOMIC DNA]</scope>
</reference>
<dbReference type="PANTHER" id="PTHR37292">
    <property type="entry name" value="VNG6097C"/>
    <property type="match status" value="1"/>
</dbReference>
<dbReference type="EMBL" id="MHHZ01000003">
    <property type="protein sequence ID" value="OGY42518.1"/>
    <property type="molecule type" value="Genomic_DNA"/>
</dbReference>